<accession>A0A1U7HY35</accession>
<reference evidence="1 2" key="1">
    <citation type="submission" date="2016-11" db="EMBL/GenBank/DDBJ databases">
        <title>Draft Genome Sequences of Nine Cyanobacterial Strains from Diverse Habitats.</title>
        <authorList>
            <person name="Zhu T."/>
            <person name="Hou S."/>
            <person name="Lu X."/>
            <person name="Hess W.R."/>
        </authorList>
    </citation>
    <scope>NUCLEOTIDE SEQUENCE [LARGE SCALE GENOMIC DNA]</scope>
    <source>
        <strain evidence="1 2">5.2 s.c.1</strain>
    </source>
</reference>
<gene>
    <name evidence="1" type="ORF">NIES1031_04820</name>
</gene>
<keyword evidence="2" id="KW-1185">Reference proteome</keyword>
<proteinExistence type="predicted"/>
<dbReference type="EMBL" id="MRCC01000003">
    <property type="protein sequence ID" value="OKH28554.1"/>
    <property type="molecule type" value="Genomic_DNA"/>
</dbReference>
<evidence type="ECO:0000313" key="1">
    <source>
        <dbReference type="EMBL" id="OKH28554.1"/>
    </source>
</evidence>
<dbReference type="STRING" id="247279.NIES1031_04820"/>
<dbReference type="AlphaFoldDB" id="A0A1U7HY35"/>
<sequence length="62" mass="7310">MILVNILEEYRNRLQTHGSEKRREFNVLRAISYSASQLGYDQENYALNNKANTYVFANILKK</sequence>
<dbReference type="Proteomes" id="UP000185984">
    <property type="component" value="Unassembled WGS sequence"/>
</dbReference>
<protein>
    <submittedName>
        <fullName evidence="1">Uncharacterized protein</fullName>
    </submittedName>
</protein>
<name>A0A1U7HY35_9CHRO</name>
<evidence type="ECO:0000313" key="2">
    <source>
        <dbReference type="Proteomes" id="UP000185984"/>
    </source>
</evidence>
<organism evidence="1 2">
    <name type="scientific">Chroogloeocystis siderophila 5.2 s.c.1</name>
    <dbReference type="NCBI Taxonomy" id="247279"/>
    <lineage>
        <taxon>Bacteria</taxon>
        <taxon>Bacillati</taxon>
        <taxon>Cyanobacteriota</taxon>
        <taxon>Cyanophyceae</taxon>
        <taxon>Oscillatoriophycideae</taxon>
        <taxon>Chroococcales</taxon>
        <taxon>Chroococcaceae</taxon>
        <taxon>Chroogloeocystis</taxon>
    </lineage>
</organism>
<comment type="caution">
    <text evidence="1">The sequence shown here is derived from an EMBL/GenBank/DDBJ whole genome shotgun (WGS) entry which is preliminary data.</text>
</comment>